<dbReference type="OrthoDB" id="8062037at2759"/>
<dbReference type="GO" id="GO:0061630">
    <property type="term" value="F:ubiquitin protein ligase activity"/>
    <property type="evidence" value="ECO:0007669"/>
    <property type="project" value="TreeGrafter"/>
</dbReference>
<feature type="domain" description="RING-type" evidence="5">
    <location>
        <begin position="77"/>
        <end position="117"/>
    </location>
</feature>
<comment type="caution">
    <text evidence="6">The sequence shown here is derived from an EMBL/GenBank/DDBJ whole genome shotgun (WGS) entry which is preliminary data.</text>
</comment>
<dbReference type="GO" id="GO:0008270">
    <property type="term" value="F:zinc ion binding"/>
    <property type="evidence" value="ECO:0007669"/>
    <property type="project" value="UniProtKB-KW"/>
</dbReference>
<dbReference type="SUPFAM" id="SSF57850">
    <property type="entry name" value="RING/U-box"/>
    <property type="match status" value="1"/>
</dbReference>
<keyword evidence="1" id="KW-0479">Metal-binding</keyword>
<dbReference type="PANTHER" id="PTHR45931">
    <property type="entry name" value="SI:CH211-59O9.10"/>
    <property type="match status" value="1"/>
</dbReference>
<dbReference type="PROSITE" id="PS50089">
    <property type="entry name" value="ZF_RING_2"/>
    <property type="match status" value="1"/>
</dbReference>
<dbReference type="Gene3D" id="3.30.40.10">
    <property type="entry name" value="Zinc/RING finger domain, C3HC4 (zinc finger)"/>
    <property type="match status" value="1"/>
</dbReference>
<evidence type="ECO:0000256" key="2">
    <source>
        <dbReference type="ARBA" id="ARBA00022771"/>
    </source>
</evidence>
<organism evidence="6 7">
    <name type="scientific">Corchorus olitorius</name>
    <dbReference type="NCBI Taxonomy" id="93759"/>
    <lineage>
        <taxon>Eukaryota</taxon>
        <taxon>Viridiplantae</taxon>
        <taxon>Streptophyta</taxon>
        <taxon>Embryophyta</taxon>
        <taxon>Tracheophyta</taxon>
        <taxon>Spermatophyta</taxon>
        <taxon>Magnoliopsida</taxon>
        <taxon>eudicotyledons</taxon>
        <taxon>Gunneridae</taxon>
        <taxon>Pentapetalae</taxon>
        <taxon>rosids</taxon>
        <taxon>malvids</taxon>
        <taxon>Malvales</taxon>
        <taxon>Malvaceae</taxon>
        <taxon>Grewioideae</taxon>
        <taxon>Apeibeae</taxon>
        <taxon>Corchorus</taxon>
    </lineage>
</organism>
<protein>
    <submittedName>
        <fullName evidence="6">Zinc finger, RING-type</fullName>
    </submittedName>
</protein>
<dbReference type="EMBL" id="AWUE01022226">
    <property type="protein sequence ID" value="OMO59177.1"/>
    <property type="molecule type" value="Genomic_DNA"/>
</dbReference>
<evidence type="ECO:0000256" key="4">
    <source>
        <dbReference type="PROSITE-ProRule" id="PRU00175"/>
    </source>
</evidence>
<dbReference type="Proteomes" id="UP000187203">
    <property type="component" value="Unassembled WGS sequence"/>
</dbReference>
<sequence length="121" mass="13494">MVRFTDEELRRIMEKKTNIRNMTIICHVDHRNMSVIAHVDPDYKSTPGDSVVAAGHGLHSFQECDVGELMAADQGTCAICLEGFSGNSCFKMPCSHVFHGDCIGKWLSRKTSCPMCRSRLS</sequence>
<dbReference type="STRING" id="93759.A0A1R3GMB0"/>
<dbReference type="PANTHER" id="PTHR45931:SF16">
    <property type="entry name" value="RING_U-BOX SUPERFAMILY PROTEIN"/>
    <property type="match status" value="1"/>
</dbReference>
<dbReference type="SMART" id="SM00184">
    <property type="entry name" value="RING"/>
    <property type="match status" value="1"/>
</dbReference>
<dbReference type="AlphaFoldDB" id="A0A1R3GMB0"/>
<evidence type="ECO:0000259" key="5">
    <source>
        <dbReference type="PROSITE" id="PS50089"/>
    </source>
</evidence>
<dbReference type="InterPro" id="IPR013083">
    <property type="entry name" value="Znf_RING/FYVE/PHD"/>
</dbReference>
<evidence type="ECO:0000313" key="6">
    <source>
        <dbReference type="EMBL" id="OMO59177.1"/>
    </source>
</evidence>
<evidence type="ECO:0000313" key="7">
    <source>
        <dbReference type="Proteomes" id="UP000187203"/>
    </source>
</evidence>
<reference evidence="7" key="1">
    <citation type="submission" date="2013-09" db="EMBL/GenBank/DDBJ databases">
        <title>Corchorus olitorius genome sequencing.</title>
        <authorList>
            <person name="Alam M."/>
            <person name="Haque M.S."/>
            <person name="Islam M.S."/>
            <person name="Emdad E.M."/>
            <person name="Islam M.M."/>
            <person name="Ahmed B."/>
            <person name="Halim A."/>
            <person name="Hossen Q.M.M."/>
            <person name="Hossain M.Z."/>
            <person name="Ahmed R."/>
            <person name="Khan M.M."/>
            <person name="Islam R."/>
            <person name="Rashid M.M."/>
            <person name="Khan S.A."/>
            <person name="Rahman M.S."/>
            <person name="Alam M."/>
            <person name="Yahiya A.S."/>
            <person name="Khan M.S."/>
            <person name="Azam M.S."/>
            <person name="Haque T."/>
            <person name="Lashkar M.Z.H."/>
            <person name="Akhand A.I."/>
            <person name="Morshed G."/>
            <person name="Roy S."/>
            <person name="Uddin K.S."/>
            <person name="Rabeya T."/>
            <person name="Hossain A.S."/>
            <person name="Chowdhury A."/>
            <person name="Snigdha A.R."/>
            <person name="Mortoza M.S."/>
            <person name="Matin S.A."/>
            <person name="Hoque S.M.E."/>
            <person name="Islam M.K."/>
            <person name="Roy D.K."/>
            <person name="Haider R."/>
            <person name="Moosa M.M."/>
            <person name="Elias S.M."/>
            <person name="Hasan A.M."/>
            <person name="Jahan S."/>
            <person name="Shafiuddin M."/>
            <person name="Mahmood N."/>
            <person name="Shommy N.S."/>
        </authorList>
    </citation>
    <scope>NUCLEOTIDE SEQUENCE [LARGE SCALE GENOMIC DNA]</scope>
    <source>
        <strain evidence="7">cv. O-4</strain>
    </source>
</reference>
<keyword evidence="7" id="KW-1185">Reference proteome</keyword>
<dbReference type="InterPro" id="IPR051834">
    <property type="entry name" value="RING_finger_E3_ligase"/>
</dbReference>
<dbReference type="InterPro" id="IPR011016">
    <property type="entry name" value="Znf_RING-CH"/>
</dbReference>
<dbReference type="Pfam" id="PF13639">
    <property type="entry name" value="zf-RING_2"/>
    <property type="match status" value="1"/>
</dbReference>
<dbReference type="SMART" id="SM00744">
    <property type="entry name" value="RINGv"/>
    <property type="match status" value="1"/>
</dbReference>
<dbReference type="GO" id="GO:0006511">
    <property type="term" value="P:ubiquitin-dependent protein catabolic process"/>
    <property type="evidence" value="ECO:0007669"/>
    <property type="project" value="TreeGrafter"/>
</dbReference>
<keyword evidence="3" id="KW-0862">Zinc</keyword>
<accession>A0A1R3GMB0</accession>
<gene>
    <name evidence="6" type="ORF">COLO4_34294</name>
</gene>
<proteinExistence type="predicted"/>
<name>A0A1R3GMB0_9ROSI</name>
<keyword evidence="2 4" id="KW-0863">Zinc-finger</keyword>
<evidence type="ECO:0000256" key="1">
    <source>
        <dbReference type="ARBA" id="ARBA00022723"/>
    </source>
</evidence>
<evidence type="ECO:0000256" key="3">
    <source>
        <dbReference type="ARBA" id="ARBA00022833"/>
    </source>
</evidence>
<dbReference type="InterPro" id="IPR001841">
    <property type="entry name" value="Znf_RING"/>
</dbReference>
<dbReference type="GO" id="GO:0005634">
    <property type="term" value="C:nucleus"/>
    <property type="evidence" value="ECO:0007669"/>
    <property type="project" value="TreeGrafter"/>
</dbReference>